<dbReference type="InterPro" id="IPR002347">
    <property type="entry name" value="SDR_fam"/>
</dbReference>
<keyword evidence="1" id="KW-0521">NADP</keyword>
<protein>
    <submittedName>
        <fullName evidence="3">3-hydroxyacyl-CoA dehydrogenase type-2</fullName>
    </submittedName>
</protein>
<reference evidence="3 4" key="1">
    <citation type="submission" date="2016-04" db="EMBL/GenBank/DDBJ databases">
        <title>A degradative enzymes factory behind the ericoid mycorrhizal symbiosis.</title>
        <authorList>
            <consortium name="DOE Joint Genome Institute"/>
            <person name="Martino E."/>
            <person name="Morin E."/>
            <person name="Grelet G."/>
            <person name="Kuo A."/>
            <person name="Kohler A."/>
            <person name="Daghino S."/>
            <person name="Barry K."/>
            <person name="Choi C."/>
            <person name="Cichocki N."/>
            <person name="Clum A."/>
            <person name="Copeland A."/>
            <person name="Hainaut M."/>
            <person name="Haridas S."/>
            <person name="Labutti K."/>
            <person name="Lindquist E."/>
            <person name="Lipzen A."/>
            <person name="Khouja H.-R."/>
            <person name="Murat C."/>
            <person name="Ohm R."/>
            <person name="Olson A."/>
            <person name="Spatafora J."/>
            <person name="Veneault-Fourrey C."/>
            <person name="Henrissat B."/>
            <person name="Grigoriev I."/>
            <person name="Martin F."/>
            <person name="Perotto S."/>
        </authorList>
    </citation>
    <scope>NUCLEOTIDE SEQUENCE [LARGE SCALE GENOMIC DNA]</scope>
    <source>
        <strain evidence="3 4">E</strain>
    </source>
</reference>
<dbReference type="GO" id="GO:0016491">
    <property type="term" value="F:oxidoreductase activity"/>
    <property type="evidence" value="ECO:0007669"/>
    <property type="project" value="UniProtKB-KW"/>
</dbReference>
<dbReference type="GeneID" id="36592928"/>
<dbReference type="OrthoDB" id="3819888at2759"/>
<sequence length="251" mass="26767">MCGNWRVRIFRRKSELNFADLHSNLSGLGLATTNLGAHVAILDLDDPTGVFKQLGSQVRFFEVDLGEEISEDIAAVVCCAGILGRAKILGRQNIAFSIEVFQKVVAVNLIGTVDVIRQLLPYTATQTPDGDGERGVIIFTVSLAAAFDGQPGQVAYSATKGAIASMTLPLARDLVQHGIRAVSISPGLFETSVVTDMPKKANDSLQRALEFPSRPGRSDEVAELVGHSISNSMLNGTMVRLGGATGMPSWL</sequence>
<dbReference type="PANTHER" id="PTHR43658:SF8">
    <property type="entry name" value="17-BETA-HYDROXYSTEROID DEHYDROGENASE 14-RELATED"/>
    <property type="match status" value="1"/>
</dbReference>
<dbReference type="Gene3D" id="3.40.50.720">
    <property type="entry name" value="NAD(P)-binding Rossmann-like Domain"/>
    <property type="match status" value="1"/>
</dbReference>
<evidence type="ECO:0000313" key="3">
    <source>
        <dbReference type="EMBL" id="PMD59577.1"/>
    </source>
</evidence>
<evidence type="ECO:0000256" key="1">
    <source>
        <dbReference type="ARBA" id="ARBA00022857"/>
    </source>
</evidence>
<evidence type="ECO:0000256" key="2">
    <source>
        <dbReference type="ARBA" id="ARBA00023002"/>
    </source>
</evidence>
<dbReference type="InParanoid" id="A0A2J6T973"/>
<evidence type="ECO:0000313" key="4">
    <source>
        <dbReference type="Proteomes" id="UP000235371"/>
    </source>
</evidence>
<dbReference type="PRINTS" id="PR00081">
    <property type="entry name" value="GDHRDH"/>
</dbReference>
<dbReference type="InterPro" id="IPR020904">
    <property type="entry name" value="Sc_DH/Rdtase_CS"/>
</dbReference>
<dbReference type="EMBL" id="KZ613813">
    <property type="protein sequence ID" value="PMD59577.1"/>
    <property type="molecule type" value="Genomic_DNA"/>
</dbReference>
<accession>A0A2J6T973</accession>
<dbReference type="PANTHER" id="PTHR43658">
    <property type="entry name" value="SHORT-CHAIN DEHYDROGENASE/REDUCTASE"/>
    <property type="match status" value="1"/>
</dbReference>
<dbReference type="RefSeq" id="XP_024736481.1">
    <property type="nucleotide sequence ID" value="XM_024884851.1"/>
</dbReference>
<dbReference type="Pfam" id="PF00106">
    <property type="entry name" value="adh_short"/>
    <property type="match status" value="1"/>
</dbReference>
<dbReference type="InterPro" id="IPR036291">
    <property type="entry name" value="NAD(P)-bd_dom_sf"/>
</dbReference>
<dbReference type="SUPFAM" id="SSF51735">
    <property type="entry name" value="NAD(P)-binding Rossmann-fold domains"/>
    <property type="match status" value="1"/>
</dbReference>
<dbReference type="STRING" id="1095630.A0A2J6T973"/>
<name>A0A2J6T973_9HELO</name>
<keyword evidence="2" id="KW-0560">Oxidoreductase</keyword>
<gene>
    <name evidence="3" type="ORF">K444DRAFT_643364</name>
</gene>
<organism evidence="3 4">
    <name type="scientific">Hyaloscypha bicolor E</name>
    <dbReference type="NCBI Taxonomy" id="1095630"/>
    <lineage>
        <taxon>Eukaryota</taxon>
        <taxon>Fungi</taxon>
        <taxon>Dikarya</taxon>
        <taxon>Ascomycota</taxon>
        <taxon>Pezizomycotina</taxon>
        <taxon>Leotiomycetes</taxon>
        <taxon>Helotiales</taxon>
        <taxon>Hyaloscyphaceae</taxon>
        <taxon>Hyaloscypha</taxon>
        <taxon>Hyaloscypha bicolor</taxon>
    </lineage>
</organism>
<keyword evidence="4" id="KW-1185">Reference proteome</keyword>
<proteinExistence type="predicted"/>
<dbReference type="PROSITE" id="PS00061">
    <property type="entry name" value="ADH_SHORT"/>
    <property type="match status" value="1"/>
</dbReference>
<dbReference type="Proteomes" id="UP000235371">
    <property type="component" value="Unassembled WGS sequence"/>
</dbReference>
<dbReference type="AlphaFoldDB" id="A0A2J6T973"/>